<name>A0A1H2M9T9_9ACTN</name>
<dbReference type="OrthoDB" id="9793178at2"/>
<evidence type="ECO:0000313" key="3">
    <source>
        <dbReference type="Proteomes" id="UP000198825"/>
    </source>
</evidence>
<sequence>MTRVGTVQALYRYPVKSTAGQVLELAEVDVRGLVLDRTWAVRTDDGELGSGKTSHRFRKLDGLLRWRSGVSRAPGSASGEPGDVWLEDPDGRRWGAGDPGADEALSAAFRRSLRLLGGSRTTYHDDSGVHLVTTSSLRRAGALAGGVLDARRLRPNLVLATEGEGFVEDGWEGSELAVGPEVVLRLGEPMPRCVMVDQAHADVDAGPRVLRTLGREHATLLGLKAEVVRGGTLRVGDEARLRVSRAAGPPAP</sequence>
<evidence type="ECO:0000313" key="2">
    <source>
        <dbReference type="EMBL" id="SDU89708.1"/>
    </source>
</evidence>
<dbReference type="Pfam" id="PF03476">
    <property type="entry name" value="MOSC_N"/>
    <property type="match status" value="1"/>
</dbReference>
<dbReference type="InterPro" id="IPR011037">
    <property type="entry name" value="Pyrv_Knase-like_insert_dom_sf"/>
</dbReference>
<dbReference type="InterPro" id="IPR005302">
    <property type="entry name" value="MoCF_Sase_C"/>
</dbReference>
<dbReference type="Proteomes" id="UP000198825">
    <property type="component" value="Chromosome I"/>
</dbReference>
<feature type="domain" description="MOSC" evidence="1">
    <location>
        <begin position="102"/>
        <end position="242"/>
    </location>
</feature>
<accession>A0A1H2M9T9</accession>
<protein>
    <recommendedName>
        <fullName evidence="1">MOSC domain-containing protein</fullName>
    </recommendedName>
</protein>
<dbReference type="Gene3D" id="2.40.33.20">
    <property type="entry name" value="PK beta-barrel domain-like"/>
    <property type="match status" value="1"/>
</dbReference>
<dbReference type="Pfam" id="PF03473">
    <property type="entry name" value="MOSC"/>
    <property type="match status" value="1"/>
</dbReference>
<dbReference type="STRING" id="546874.SAMN04488544_1618"/>
<reference evidence="3" key="1">
    <citation type="submission" date="2016-10" db="EMBL/GenBank/DDBJ databases">
        <authorList>
            <person name="Varghese N."/>
            <person name="Submissions S."/>
        </authorList>
    </citation>
    <scope>NUCLEOTIDE SEQUENCE [LARGE SCALE GENOMIC DNA]</scope>
    <source>
        <strain evidence="3">DSM 21743</strain>
    </source>
</reference>
<keyword evidence="3" id="KW-1185">Reference proteome</keyword>
<proteinExistence type="predicted"/>
<dbReference type="InterPro" id="IPR005303">
    <property type="entry name" value="MOCOS_middle"/>
</dbReference>
<dbReference type="RefSeq" id="WP_091073987.1">
    <property type="nucleotide sequence ID" value="NZ_LT629799.1"/>
</dbReference>
<dbReference type="EMBL" id="LT629799">
    <property type="protein sequence ID" value="SDU89708.1"/>
    <property type="molecule type" value="Genomic_DNA"/>
</dbReference>
<organism evidence="2 3">
    <name type="scientific">Microlunatus sagamiharensis</name>
    <dbReference type="NCBI Taxonomy" id="546874"/>
    <lineage>
        <taxon>Bacteria</taxon>
        <taxon>Bacillati</taxon>
        <taxon>Actinomycetota</taxon>
        <taxon>Actinomycetes</taxon>
        <taxon>Propionibacteriales</taxon>
        <taxon>Propionibacteriaceae</taxon>
        <taxon>Microlunatus</taxon>
    </lineage>
</organism>
<dbReference type="PROSITE" id="PS51340">
    <property type="entry name" value="MOSC"/>
    <property type="match status" value="1"/>
</dbReference>
<dbReference type="SUPFAM" id="SSF50800">
    <property type="entry name" value="PK beta-barrel domain-like"/>
    <property type="match status" value="1"/>
</dbReference>
<dbReference type="AlphaFoldDB" id="A0A1H2M9T9"/>
<evidence type="ECO:0000259" key="1">
    <source>
        <dbReference type="PROSITE" id="PS51340"/>
    </source>
</evidence>
<dbReference type="GO" id="GO:0030170">
    <property type="term" value="F:pyridoxal phosphate binding"/>
    <property type="evidence" value="ECO:0007669"/>
    <property type="project" value="InterPro"/>
</dbReference>
<dbReference type="GO" id="GO:0003824">
    <property type="term" value="F:catalytic activity"/>
    <property type="evidence" value="ECO:0007669"/>
    <property type="project" value="InterPro"/>
</dbReference>
<gene>
    <name evidence="2" type="ORF">SAMN04488544_1618</name>
</gene>
<dbReference type="GO" id="GO:0030151">
    <property type="term" value="F:molybdenum ion binding"/>
    <property type="evidence" value="ECO:0007669"/>
    <property type="project" value="InterPro"/>
</dbReference>